<keyword evidence="3" id="KW-1185">Reference proteome</keyword>
<dbReference type="PROSITE" id="PS51257">
    <property type="entry name" value="PROKAR_LIPOPROTEIN"/>
    <property type="match status" value="1"/>
</dbReference>
<dbReference type="InterPro" id="IPR013766">
    <property type="entry name" value="Thioredoxin_domain"/>
</dbReference>
<evidence type="ECO:0000313" key="3">
    <source>
        <dbReference type="Proteomes" id="UP000723714"/>
    </source>
</evidence>
<gene>
    <name evidence="2" type="ORF">HGO97_017375</name>
</gene>
<dbReference type="InterPro" id="IPR013740">
    <property type="entry name" value="Redoxin"/>
</dbReference>
<dbReference type="PANTHER" id="PTHR42852">
    <property type="entry name" value="THIOL:DISULFIDE INTERCHANGE PROTEIN DSBE"/>
    <property type="match status" value="1"/>
</dbReference>
<evidence type="ECO:0000313" key="2">
    <source>
        <dbReference type="EMBL" id="MBU3877577.1"/>
    </source>
</evidence>
<protein>
    <submittedName>
        <fullName evidence="2">Redoxin domain-containing protein</fullName>
    </submittedName>
</protein>
<proteinExistence type="predicted"/>
<dbReference type="CDD" id="cd02966">
    <property type="entry name" value="TlpA_like_family"/>
    <property type="match status" value="1"/>
</dbReference>
<comment type="caution">
    <text evidence="2">The sequence shown here is derived from an EMBL/GenBank/DDBJ whole genome shotgun (WGS) entry which is preliminary data.</text>
</comment>
<dbReference type="EMBL" id="JABACJ020000020">
    <property type="protein sequence ID" value="MBU3877577.1"/>
    <property type="molecule type" value="Genomic_DNA"/>
</dbReference>
<sequence length="191" mass="20694">MKKAGVIGIISAMILGALGGCGKKAQPVGDASEAKSGFATMETVDLEQNEVNKDIFKENDLTMINTWATWCSPCVGELPELEEVNKELLAEGKKVAVKGMVIESEGIIKPGLSDKERGKVEKVLKETGVTYQQLLVSEDLANTVLSSQSVFPTTYFVDKEGNLVGEPVTGSRDKDDWKKIIDEKLGELKSE</sequence>
<dbReference type="Pfam" id="PF08534">
    <property type="entry name" value="Redoxin"/>
    <property type="match status" value="1"/>
</dbReference>
<dbReference type="InterPro" id="IPR050553">
    <property type="entry name" value="Thioredoxin_ResA/DsbE_sf"/>
</dbReference>
<name>A0ABS6D7J9_9FIRM</name>
<evidence type="ECO:0000259" key="1">
    <source>
        <dbReference type="PROSITE" id="PS51352"/>
    </source>
</evidence>
<reference evidence="2 3" key="1">
    <citation type="submission" date="2021-06" db="EMBL/GenBank/DDBJ databases">
        <title>Faecalicatena sp. nov. isolated from porcine feces.</title>
        <authorList>
            <person name="Oh B.S."/>
            <person name="Lee J.H."/>
        </authorList>
    </citation>
    <scope>NUCLEOTIDE SEQUENCE [LARGE SCALE GENOMIC DNA]</scope>
    <source>
        <strain evidence="2 3">AGMB00832</strain>
    </source>
</reference>
<accession>A0ABS6D7J9</accession>
<organism evidence="2 3">
    <name type="scientific">Faecalicatena faecalis</name>
    <dbReference type="NCBI Taxonomy" id="2726362"/>
    <lineage>
        <taxon>Bacteria</taxon>
        <taxon>Bacillati</taxon>
        <taxon>Bacillota</taxon>
        <taxon>Clostridia</taxon>
        <taxon>Lachnospirales</taxon>
        <taxon>Lachnospiraceae</taxon>
        <taxon>Faecalicatena</taxon>
    </lineage>
</organism>
<dbReference type="PROSITE" id="PS51352">
    <property type="entry name" value="THIOREDOXIN_2"/>
    <property type="match status" value="1"/>
</dbReference>
<feature type="domain" description="Thioredoxin" evidence="1">
    <location>
        <begin position="29"/>
        <end position="186"/>
    </location>
</feature>
<dbReference type="Proteomes" id="UP000723714">
    <property type="component" value="Unassembled WGS sequence"/>
</dbReference>
<dbReference type="RefSeq" id="WP_216244203.1">
    <property type="nucleotide sequence ID" value="NZ_JABACJ020000020.1"/>
</dbReference>
<dbReference type="PANTHER" id="PTHR42852:SF13">
    <property type="entry name" value="PROTEIN DIPZ"/>
    <property type="match status" value="1"/>
</dbReference>